<protein>
    <submittedName>
        <fullName evidence="2">Putative ATPase involved in chromosomal partitioning</fullName>
    </submittedName>
</protein>
<evidence type="ECO:0000313" key="3">
    <source>
        <dbReference type="Proteomes" id="UP000000321"/>
    </source>
</evidence>
<evidence type="ECO:0000313" key="2">
    <source>
        <dbReference type="EMBL" id="EAS48303.1"/>
    </source>
</evidence>
<dbReference type="InterPro" id="IPR027417">
    <property type="entry name" value="P-loop_NTPase"/>
</dbReference>
<dbReference type="EMBL" id="AAPJ01000014">
    <property type="protein sequence ID" value="EAS48303.1"/>
    <property type="molecule type" value="Genomic_DNA"/>
</dbReference>
<dbReference type="AlphaFoldDB" id="Q1YDF8"/>
<proteinExistence type="predicted"/>
<dbReference type="HOGENOM" id="CLU_037612_5_3_5"/>
<dbReference type="Gene3D" id="3.40.50.300">
    <property type="entry name" value="P-loop containing nucleotide triphosphate hydrolases"/>
    <property type="match status" value="1"/>
</dbReference>
<reference evidence="2 3" key="1">
    <citation type="journal article" date="2008" name="Appl. Environ. Microbiol.">
        <title>Genomic insights into Mn(II) oxidation by the marine alphaproteobacterium Aurantimonas sp. strain SI85-9A1.</title>
        <authorList>
            <person name="Dick G.J."/>
            <person name="Podell S."/>
            <person name="Johnson H.A."/>
            <person name="Rivera-Espinoza Y."/>
            <person name="Bernier-Latmani R."/>
            <person name="McCarthy J.K."/>
            <person name="Torpey J.W."/>
            <person name="Clement B.G."/>
            <person name="Gaasterland T."/>
            <person name="Tebo B.M."/>
        </authorList>
    </citation>
    <scope>NUCLEOTIDE SEQUENCE [LARGE SCALE GENOMIC DNA]</scope>
    <source>
        <strain evidence="2 3">SI85-9A1</strain>
    </source>
</reference>
<accession>Q1YDF8</accession>
<dbReference type="Pfam" id="PF01656">
    <property type="entry name" value="CbiA"/>
    <property type="match status" value="1"/>
</dbReference>
<comment type="caution">
    <text evidence="2">The sequence shown here is derived from an EMBL/GenBank/DDBJ whole genome shotgun (WGS) entry which is preliminary data.</text>
</comment>
<organism evidence="2 3">
    <name type="scientific">Aurantimonas manganoxydans (strain ATCC BAA-1229 / DSM 21871 / SI85-9A1)</name>
    <dbReference type="NCBI Taxonomy" id="287752"/>
    <lineage>
        <taxon>Bacteria</taxon>
        <taxon>Pseudomonadati</taxon>
        <taxon>Pseudomonadota</taxon>
        <taxon>Alphaproteobacteria</taxon>
        <taxon>Hyphomicrobiales</taxon>
        <taxon>Aurantimonadaceae</taxon>
        <taxon>Aurantimonas</taxon>
    </lineage>
</organism>
<gene>
    <name evidence="2" type="ORF">SI859A1_03685</name>
</gene>
<name>Q1YDF8_AURMS</name>
<dbReference type="PANTHER" id="PTHR13696:SF96">
    <property type="entry name" value="COBQ_COBB_MIND_PARA NUCLEOTIDE BINDING DOMAIN-CONTAINING PROTEIN"/>
    <property type="match status" value="1"/>
</dbReference>
<dbReference type="PANTHER" id="PTHR13696">
    <property type="entry name" value="P-LOOP CONTAINING NUCLEOSIDE TRIPHOSPHATE HYDROLASE"/>
    <property type="match status" value="1"/>
</dbReference>
<dbReference type="InterPro" id="IPR050678">
    <property type="entry name" value="DNA_Partitioning_ATPase"/>
</dbReference>
<feature type="domain" description="CobQ/CobB/MinD/ParA nucleotide binding" evidence="1">
    <location>
        <begin position="44"/>
        <end position="131"/>
    </location>
</feature>
<keyword evidence="3" id="KW-1185">Reference proteome</keyword>
<dbReference type="SUPFAM" id="SSF52540">
    <property type="entry name" value="P-loop containing nucleoside triphosphate hydrolases"/>
    <property type="match status" value="1"/>
</dbReference>
<sequence length="249" mass="26381">MHPLGSSTLSRLNQGSTASCKPHLIKLFVRLNGRSVEGCALKVLAVASRKGGSSKTTICVHLAGLADEEGGCVILDADPQASASVWYELRQDERPFVVPVGVDNLRKVLATIKGDGFAYSMVDCPPHNEASISEAMRAADLIAVPIRPSLFDLRAAEATFSMARALKRPAVAVLTGVPPPMTGGEASIVREARAYLEAIDAEVCTATIGQRAAFSHALLSGSNAVEYEPGGKAAREAAALWRELKDRMQ</sequence>
<dbReference type="InterPro" id="IPR002586">
    <property type="entry name" value="CobQ/CobB/MinD/ParA_Nub-bd_dom"/>
</dbReference>
<evidence type="ECO:0000259" key="1">
    <source>
        <dbReference type="Pfam" id="PF01656"/>
    </source>
</evidence>
<dbReference type="PIRSF" id="PIRSF009320">
    <property type="entry name" value="Nuc_binding_HP_1000"/>
    <property type="match status" value="1"/>
</dbReference>
<dbReference type="Proteomes" id="UP000000321">
    <property type="component" value="Unassembled WGS sequence"/>
</dbReference>
<dbReference type="CDD" id="cd02042">
    <property type="entry name" value="ParAB_family"/>
    <property type="match status" value="1"/>
</dbReference>